<sequence length="100" mass="11384">MFEVDGDVLELRFNMQKIKNLENMYKVSLMAELSHGKGILSFHLLEGLFSVGLYNVTQEQTVKGKKAQEIFQKLLEENGFGDLNAAVVTKLQEDLGFLFR</sequence>
<dbReference type="Proteomes" id="UP000823485">
    <property type="component" value="Unassembled WGS sequence"/>
</dbReference>
<proteinExistence type="predicted"/>
<accession>A0ABS2RC20</accession>
<dbReference type="EMBL" id="JAFBFH010000040">
    <property type="protein sequence ID" value="MBM7717206.1"/>
    <property type="molecule type" value="Genomic_DNA"/>
</dbReference>
<evidence type="ECO:0000313" key="1">
    <source>
        <dbReference type="EMBL" id="MBM7717206.1"/>
    </source>
</evidence>
<protein>
    <submittedName>
        <fullName evidence="1">Uncharacterized protein</fullName>
    </submittedName>
</protein>
<dbReference type="RefSeq" id="WP_205180219.1">
    <property type="nucleotide sequence ID" value="NZ_JAFBFH010000040.1"/>
</dbReference>
<reference evidence="1 2" key="1">
    <citation type="submission" date="2021-01" db="EMBL/GenBank/DDBJ databases">
        <title>Genomic Encyclopedia of Type Strains, Phase IV (KMG-IV): sequencing the most valuable type-strain genomes for metagenomic binning, comparative biology and taxonomic classification.</title>
        <authorList>
            <person name="Goeker M."/>
        </authorList>
    </citation>
    <scope>NUCLEOTIDE SEQUENCE [LARGE SCALE GENOMIC DNA]</scope>
    <source>
        <strain evidence="1 2">DSM 105453</strain>
    </source>
</reference>
<organism evidence="1 2">
    <name type="scientific">Siminovitchia thermophila</name>
    <dbReference type="NCBI Taxonomy" id="1245522"/>
    <lineage>
        <taxon>Bacteria</taxon>
        <taxon>Bacillati</taxon>
        <taxon>Bacillota</taxon>
        <taxon>Bacilli</taxon>
        <taxon>Bacillales</taxon>
        <taxon>Bacillaceae</taxon>
        <taxon>Siminovitchia</taxon>
    </lineage>
</organism>
<gene>
    <name evidence="1" type="ORF">JOC94_004231</name>
</gene>
<keyword evidence="2" id="KW-1185">Reference proteome</keyword>
<name>A0ABS2RC20_9BACI</name>
<evidence type="ECO:0000313" key="2">
    <source>
        <dbReference type="Proteomes" id="UP000823485"/>
    </source>
</evidence>
<comment type="caution">
    <text evidence="1">The sequence shown here is derived from an EMBL/GenBank/DDBJ whole genome shotgun (WGS) entry which is preliminary data.</text>
</comment>